<dbReference type="AlphaFoldDB" id="A0A396I2U9"/>
<proteinExistence type="predicted"/>
<protein>
    <submittedName>
        <fullName evidence="1">Uncharacterized protein</fullName>
    </submittedName>
</protein>
<comment type="caution">
    <text evidence="1">The sequence shown here is derived from an EMBL/GenBank/DDBJ whole genome shotgun (WGS) entry which is preliminary data.</text>
</comment>
<gene>
    <name evidence="1" type="ORF">MtrunA17_Chr4g0009591</name>
</gene>
<evidence type="ECO:0000313" key="1">
    <source>
        <dbReference type="EMBL" id="RHN59098.1"/>
    </source>
</evidence>
<dbReference type="EMBL" id="PSQE01000004">
    <property type="protein sequence ID" value="RHN59098.1"/>
    <property type="molecule type" value="Genomic_DNA"/>
</dbReference>
<sequence>MQFHLVNGWRHTSHIQQILKLLYREIADSYSSSLSGIIECLHCFPCAWYVRFCKMSIFYAHWPVNLRSR</sequence>
<name>A0A396I2U9_MEDTR</name>
<reference evidence="1" key="1">
    <citation type="journal article" date="2018" name="Nat. Plants">
        <title>Whole-genome landscape of Medicago truncatula symbiotic genes.</title>
        <authorList>
            <person name="Pecrix Y."/>
            <person name="Gamas P."/>
            <person name="Carrere S."/>
        </authorList>
    </citation>
    <scope>NUCLEOTIDE SEQUENCE</scope>
    <source>
        <tissue evidence="1">Leaves</tissue>
    </source>
</reference>
<dbReference type="Gramene" id="rna21086">
    <property type="protein sequence ID" value="RHN59098.1"/>
    <property type="gene ID" value="gene21086"/>
</dbReference>
<dbReference type="Proteomes" id="UP000265566">
    <property type="component" value="Chromosome 4"/>
</dbReference>
<accession>A0A396I2U9</accession>
<organism evidence="1">
    <name type="scientific">Medicago truncatula</name>
    <name type="common">Barrel medic</name>
    <name type="synonym">Medicago tribuloides</name>
    <dbReference type="NCBI Taxonomy" id="3880"/>
    <lineage>
        <taxon>Eukaryota</taxon>
        <taxon>Viridiplantae</taxon>
        <taxon>Streptophyta</taxon>
        <taxon>Embryophyta</taxon>
        <taxon>Tracheophyta</taxon>
        <taxon>Spermatophyta</taxon>
        <taxon>Magnoliopsida</taxon>
        <taxon>eudicotyledons</taxon>
        <taxon>Gunneridae</taxon>
        <taxon>Pentapetalae</taxon>
        <taxon>rosids</taxon>
        <taxon>fabids</taxon>
        <taxon>Fabales</taxon>
        <taxon>Fabaceae</taxon>
        <taxon>Papilionoideae</taxon>
        <taxon>50 kb inversion clade</taxon>
        <taxon>NPAAA clade</taxon>
        <taxon>Hologalegina</taxon>
        <taxon>IRL clade</taxon>
        <taxon>Trifolieae</taxon>
        <taxon>Medicago</taxon>
    </lineage>
</organism>